<sequence length="73" mass="8689">MRNPYILGSVFQLAQDNVVFPLLQVDNLWTTCVYFRGKSTLTLQLIAQRGIKNFKQKKRIFFQLNQKKNESFY</sequence>
<comment type="caution">
    <text evidence="1">The sequence shown here is derived from an EMBL/GenBank/DDBJ whole genome shotgun (WGS) entry which is preliminary data.</text>
</comment>
<dbReference type="EMBL" id="MTSM01000003">
    <property type="protein sequence ID" value="OPX56503.1"/>
    <property type="molecule type" value="Genomic_DNA"/>
</dbReference>
<keyword evidence="2" id="KW-1185">Reference proteome</keyword>
<evidence type="ECO:0000313" key="1">
    <source>
        <dbReference type="EMBL" id="OPX56503.1"/>
    </source>
</evidence>
<reference evidence="1 2" key="1">
    <citation type="submission" date="2017-01" db="EMBL/GenBank/DDBJ databases">
        <title>Genome Sequencing of a Marine Spirillum, Oceanospirillum multiglobuliferum ATCC 33336, from Japan.</title>
        <authorList>
            <person name="Carney J.G."/>
            <person name="Trachtenberg A.M."/>
            <person name="Rheaume B.A."/>
            <person name="Linnane J.D."/>
            <person name="Pitts N.L."/>
            <person name="Mykles D.L."/>
            <person name="Maclea K.S."/>
        </authorList>
    </citation>
    <scope>NUCLEOTIDE SEQUENCE [LARGE SCALE GENOMIC DNA]</scope>
    <source>
        <strain evidence="1 2">ATCC 33336</strain>
    </source>
</reference>
<proteinExistence type="predicted"/>
<dbReference type="Proteomes" id="UP000191418">
    <property type="component" value="Unassembled WGS sequence"/>
</dbReference>
<evidence type="ECO:0000313" key="2">
    <source>
        <dbReference type="Proteomes" id="UP000191418"/>
    </source>
</evidence>
<accession>A0A1V4T7F1</accession>
<protein>
    <submittedName>
        <fullName evidence="1">Uncharacterized protein</fullName>
    </submittedName>
</protein>
<name>A0A1V4T7F1_9GAMM</name>
<organism evidence="1 2">
    <name type="scientific">Oceanospirillum multiglobuliferum</name>
    <dbReference type="NCBI Taxonomy" id="64969"/>
    <lineage>
        <taxon>Bacteria</taxon>
        <taxon>Pseudomonadati</taxon>
        <taxon>Pseudomonadota</taxon>
        <taxon>Gammaproteobacteria</taxon>
        <taxon>Oceanospirillales</taxon>
        <taxon>Oceanospirillaceae</taxon>
        <taxon>Oceanospirillum</taxon>
    </lineage>
</organism>
<gene>
    <name evidence="1" type="ORF">BTE48_03500</name>
</gene>
<dbReference type="AlphaFoldDB" id="A0A1V4T7F1"/>